<evidence type="ECO:0000256" key="1">
    <source>
        <dbReference type="ARBA" id="ARBA00004167"/>
    </source>
</evidence>
<protein>
    <submittedName>
        <fullName evidence="7">Type II secretion system protein</fullName>
    </submittedName>
</protein>
<evidence type="ECO:0000256" key="5">
    <source>
        <dbReference type="ARBA" id="ARBA00023136"/>
    </source>
</evidence>
<name>A0ABS5DYW9_9BURK</name>
<evidence type="ECO:0000313" key="7">
    <source>
        <dbReference type="EMBL" id="MBQ0936021.1"/>
    </source>
</evidence>
<keyword evidence="8" id="KW-1185">Reference proteome</keyword>
<accession>A0ABS5DYW9</accession>
<dbReference type="Pfam" id="PF07963">
    <property type="entry name" value="N_methyl"/>
    <property type="match status" value="1"/>
</dbReference>
<feature type="transmembrane region" description="Helical" evidence="6">
    <location>
        <begin position="20"/>
        <end position="40"/>
    </location>
</feature>
<sequence length="170" mass="18382">MFIRETPPHSLRIPTRQRGFTLIELICVIVILGALSATALPKFSDFQRDARIAVVTRTAAEITGAARMAYYKCLLVSGCYVALHGTKFDAPSGLNGAAWNGWPTGQSRSGYAQGIKDWITISGYTVHELNTAVTEFRLINSLTPTACLARYTETSTLGVPPQVVTVTTGC</sequence>
<evidence type="ECO:0000313" key="8">
    <source>
        <dbReference type="Proteomes" id="UP000672097"/>
    </source>
</evidence>
<evidence type="ECO:0000256" key="3">
    <source>
        <dbReference type="ARBA" id="ARBA00022692"/>
    </source>
</evidence>
<dbReference type="SUPFAM" id="SSF54523">
    <property type="entry name" value="Pili subunits"/>
    <property type="match status" value="1"/>
</dbReference>
<comment type="caution">
    <text evidence="7">The sequence shown here is derived from an EMBL/GenBank/DDBJ whole genome shotgun (WGS) entry which is preliminary data.</text>
</comment>
<dbReference type="NCBIfam" id="TIGR02532">
    <property type="entry name" value="IV_pilin_GFxxxE"/>
    <property type="match status" value="1"/>
</dbReference>
<dbReference type="EMBL" id="JAGQDG010000004">
    <property type="protein sequence ID" value="MBQ0936021.1"/>
    <property type="molecule type" value="Genomic_DNA"/>
</dbReference>
<evidence type="ECO:0000256" key="4">
    <source>
        <dbReference type="ARBA" id="ARBA00022989"/>
    </source>
</evidence>
<comment type="subcellular location">
    <subcellularLocation>
        <location evidence="1">Membrane</location>
        <topology evidence="1">Single-pass membrane protein</topology>
    </subcellularLocation>
</comment>
<reference evidence="7 8" key="1">
    <citation type="submission" date="2021-04" db="EMBL/GenBank/DDBJ databases">
        <title>The genome sequence of type strain Ideonella paludis KCTC 32238.</title>
        <authorList>
            <person name="Liu Y."/>
        </authorList>
    </citation>
    <scope>NUCLEOTIDE SEQUENCE [LARGE SCALE GENOMIC DNA]</scope>
    <source>
        <strain evidence="7 8">KCTC 32238</strain>
    </source>
</reference>
<keyword evidence="2" id="KW-0488">Methylation</keyword>
<keyword evidence="5 6" id="KW-0472">Membrane</keyword>
<dbReference type="InterPro" id="IPR012902">
    <property type="entry name" value="N_methyl_site"/>
</dbReference>
<keyword evidence="3 6" id="KW-0812">Transmembrane</keyword>
<dbReference type="Proteomes" id="UP000672097">
    <property type="component" value="Unassembled WGS sequence"/>
</dbReference>
<dbReference type="Gene3D" id="3.30.700.10">
    <property type="entry name" value="Glycoprotein, Type 4 Pilin"/>
    <property type="match status" value="1"/>
</dbReference>
<evidence type="ECO:0000256" key="2">
    <source>
        <dbReference type="ARBA" id="ARBA00022481"/>
    </source>
</evidence>
<dbReference type="InterPro" id="IPR045584">
    <property type="entry name" value="Pilin-like"/>
</dbReference>
<evidence type="ECO:0000256" key="6">
    <source>
        <dbReference type="SAM" id="Phobius"/>
    </source>
</evidence>
<organism evidence="7 8">
    <name type="scientific">Ideonella paludis</name>
    <dbReference type="NCBI Taxonomy" id="1233411"/>
    <lineage>
        <taxon>Bacteria</taxon>
        <taxon>Pseudomonadati</taxon>
        <taxon>Pseudomonadota</taxon>
        <taxon>Betaproteobacteria</taxon>
        <taxon>Burkholderiales</taxon>
        <taxon>Sphaerotilaceae</taxon>
        <taxon>Ideonella</taxon>
    </lineage>
</organism>
<dbReference type="InterPro" id="IPR002416">
    <property type="entry name" value="T2SS_protein-GspH"/>
</dbReference>
<dbReference type="PRINTS" id="PR00885">
    <property type="entry name" value="BCTERIALGSPH"/>
</dbReference>
<dbReference type="RefSeq" id="WP_210809330.1">
    <property type="nucleotide sequence ID" value="NZ_JAGQDG010000004.1"/>
</dbReference>
<gene>
    <name evidence="7" type="ORF">KAK11_11845</name>
</gene>
<proteinExistence type="predicted"/>
<keyword evidence="4 6" id="KW-1133">Transmembrane helix</keyword>